<dbReference type="Gene3D" id="3.90.400.10">
    <property type="entry name" value="Oligo-1,6-glucosidase, Domain 2"/>
    <property type="match status" value="1"/>
</dbReference>
<dbReference type="Pfam" id="PF23915">
    <property type="entry name" value="SusG_C"/>
    <property type="match status" value="1"/>
</dbReference>
<dbReference type="FunFam" id="3.90.400.10:FF:000002">
    <property type="entry name" value="Sucrose isomerase"/>
    <property type="match status" value="1"/>
</dbReference>
<dbReference type="STRING" id="1120990.SAMN03080614_101511"/>
<dbReference type="PANTHER" id="PTHR10357:SF217">
    <property type="entry name" value="TREHALOSE-6-PHOSPHATE HYDROLASE"/>
    <property type="match status" value="1"/>
</dbReference>
<dbReference type="OrthoDB" id="9805159at2"/>
<dbReference type="EC" id="3.2.1.93" evidence="6"/>
<evidence type="ECO:0000256" key="6">
    <source>
        <dbReference type="NCBIfam" id="TIGR02403"/>
    </source>
</evidence>
<evidence type="ECO:0000313" key="8">
    <source>
        <dbReference type="EMBL" id="SES87114.1"/>
    </source>
</evidence>
<dbReference type="Pfam" id="PF00128">
    <property type="entry name" value="Alpha-amylase"/>
    <property type="match status" value="1"/>
</dbReference>
<evidence type="ECO:0000256" key="4">
    <source>
        <dbReference type="ARBA" id="ARBA00022801"/>
    </source>
</evidence>
<dbReference type="GO" id="GO:0005737">
    <property type="term" value="C:cytoplasm"/>
    <property type="evidence" value="ECO:0007669"/>
    <property type="project" value="UniProtKB-SubCell"/>
</dbReference>
<dbReference type="PANTHER" id="PTHR10357">
    <property type="entry name" value="ALPHA-AMYLASE FAMILY MEMBER"/>
    <property type="match status" value="1"/>
</dbReference>
<dbReference type="NCBIfam" id="TIGR02403">
    <property type="entry name" value="trehalose_treC"/>
    <property type="match status" value="1"/>
</dbReference>
<dbReference type="EMBL" id="FOIF01000015">
    <property type="protein sequence ID" value="SES87114.1"/>
    <property type="molecule type" value="Genomic_DNA"/>
</dbReference>
<sequence length="557" mass="65932">MTDFKKSVIYQIYPKSFKDTNGDGLGDLKGVTQKLDYLKFLGVDYIWLTPFYISPQKDNGYDVADYRSVDPKFGTMEDLEELIQEGDKRGIGIMLDMVFNHTSTEHQWFQRALQGDKRYKEYYIFRDPKDGKEPTNWLSKFGGSAWEYVPQYNQYYLHLFDVSQADLNWENIEVRKEIYDIVNFWIDKGVKGFRFDVINLISKPEKMEDDHLGDGRRFYTDGPKIHQYLKELNANTFGKRDDIVTVGEMSSTTVEHCIKYSNPEEKELSMVFNFHHLKVDYKNGDKWSDQDFDFLALKGILNHWQREMERGNGWSALFWCNHDQPRIVSRFGDDKEYWKESAKMLATAIHLLRGTPYIYQGEEIGMTNPYFDRIHQYRDVESINYYGILKEQGKDEKDIIKTLQRKSRDNSRTPMQWDDSLNGGFSTGNPWIEVNSNYKEINVDKALRDPDSIFYYYQKLIRLRKEMDIIAYGSFIPILEEHPKIFSYLRSWKGEKLLVVNNFYKEETLFQLPQGYEFVGYDSKVLISNYDNPPKNPDRFSLRPYESVVFHLVKKGE</sequence>
<reference evidence="9" key="1">
    <citation type="submission" date="2016-10" db="EMBL/GenBank/DDBJ databases">
        <authorList>
            <person name="Varghese N."/>
            <person name="Submissions S."/>
        </authorList>
    </citation>
    <scope>NUCLEOTIDE SEQUENCE [LARGE SCALE GENOMIC DNA]</scope>
    <source>
        <strain evidence="9">DSM 13577</strain>
    </source>
</reference>
<dbReference type="SUPFAM" id="SSF51445">
    <property type="entry name" value="(Trans)glycosidases"/>
    <property type="match status" value="1"/>
</dbReference>
<protein>
    <recommendedName>
        <fullName evidence="6">Alpha,alpha-phosphotrehalase</fullName>
        <ecNumber evidence="6">3.2.1.93</ecNumber>
    </recommendedName>
</protein>
<dbReference type="FunFam" id="3.20.20.80:FF:000014">
    <property type="entry name" value="Alpha,alpha-phosphotrehalase"/>
    <property type="match status" value="1"/>
</dbReference>
<name>A0A1I0A0E3_9FIRM</name>
<evidence type="ECO:0000259" key="7">
    <source>
        <dbReference type="SMART" id="SM00642"/>
    </source>
</evidence>
<evidence type="ECO:0000313" key="9">
    <source>
        <dbReference type="Proteomes" id="UP000243819"/>
    </source>
</evidence>
<dbReference type="SMART" id="SM00642">
    <property type="entry name" value="Aamy"/>
    <property type="match status" value="1"/>
</dbReference>
<keyword evidence="4 8" id="KW-0378">Hydrolase</keyword>
<keyword evidence="9" id="KW-1185">Reference proteome</keyword>
<evidence type="ECO:0000256" key="3">
    <source>
        <dbReference type="ARBA" id="ARBA00022490"/>
    </source>
</evidence>
<dbReference type="GO" id="GO:0004556">
    <property type="term" value="F:alpha-amylase activity"/>
    <property type="evidence" value="ECO:0007669"/>
    <property type="project" value="TreeGrafter"/>
</dbReference>
<proteinExistence type="inferred from homology"/>
<dbReference type="InterPro" id="IPR006047">
    <property type="entry name" value="GH13_cat_dom"/>
</dbReference>
<dbReference type="NCBIfam" id="NF008183">
    <property type="entry name" value="PRK10933.1"/>
    <property type="match status" value="1"/>
</dbReference>
<gene>
    <name evidence="8" type="ORF">SAMN03080614_101511</name>
</gene>
<comment type="similarity">
    <text evidence="2">Belongs to the glycosyl hydrolase 13 family.</text>
</comment>
<dbReference type="InterPro" id="IPR056300">
    <property type="entry name" value="SusG-like_C"/>
</dbReference>
<organism evidence="8 9">
    <name type="scientific">Anaerobranca gottschalkii DSM 13577</name>
    <dbReference type="NCBI Taxonomy" id="1120990"/>
    <lineage>
        <taxon>Bacteria</taxon>
        <taxon>Bacillati</taxon>
        <taxon>Bacillota</taxon>
        <taxon>Clostridia</taxon>
        <taxon>Eubacteriales</taxon>
        <taxon>Proteinivoracaceae</taxon>
        <taxon>Anaerobranca</taxon>
    </lineage>
</organism>
<accession>A0A1I0A0E3</accession>
<dbReference type="SUPFAM" id="SSF51011">
    <property type="entry name" value="Glycosyl hydrolase domain"/>
    <property type="match status" value="1"/>
</dbReference>
<dbReference type="Gene3D" id="3.20.20.80">
    <property type="entry name" value="Glycosidases"/>
    <property type="match status" value="1"/>
</dbReference>
<dbReference type="GO" id="GO:0008788">
    <property type="term" value="F:alpha,alpha-phosphotrehalase activity"/>
    <property type="evidence" value="ECO:0007669"/>
    <property type="project" value="UniProtKB-UniRule"/>
</dbReference>
<evidence type="ECO:0000256" key="1">
    <source>
        <dbReference type="ARBA" id="ARBA00004496"/>
    </source>
</evidence>
<dbReference type="InterPro" id="IPR045857">
    <property type="entry name" value="O16G_dom_2"/>
</dbReference>
<dbReference type="AlphaFoldDB" id="A0A1I0A0E3"/>
<dbReference type="FunFam" id="2.60.40.1180:FF:000007">
    <property type="entry name" value="Sucrose isomerase"/>
    <property type="match status" value="1"/>
</dbReference>
<dbReference type="InterPro" id="IPR017853">
    <property type="entry name" value="GH"/>
</dbReference>
<dbReference type="Proteomes" id="UP000243819">
    <property type="component" value="Unassembled WGS sequence"/>
</dbReference>
<dbReference type="CDD" id="cd11333">
    <property type="entry name" value="AmyAc_SI_OligoGlu_DGase"/>
    <property type="match status" value="1"/>
</dbReference>
<feature type="domain" description="Glycosyl hydrolase family 13 catalytic" evidence="7">
    <location>
        <begin position="11"/>
        <end position="412"/>
    </location>
</feature>
<dbReference type="Gene3D" id="2.60.40.1180">
    <property type="entry name" value="Golgi alpha-mannosidase II"/>
    <property type="match status" value="1"/>
</dbReference>
<dbReference type="RefSeq" id="WP_091350048.1">
    <property type="nucleotide sequence ID" value="NZ_FOIF01000015.1"/>
</dbReference>
<comment type="subcellular location">
    <subcellularLocation>
        <location evidence="1">Cytoplasm</location>
    </subcellularLocation>
</comment>
<dbReference type="InterPro" id="IPR012769">
    <property type="entry name" value="Trehalose_TreC"/>
</dbReference>
<dbReference type="InterPro" id="IPR013780">
    <property type="entry name" value="Glyco_hydro_b"/>
</dbReference>
<evidence type="ECO:0000256" key="5">
    <source>
        <dbReference type="ARBA" id="ARBA00023295"/>
    </source>
</evidence>
<dbReference type="GO" id="GO:0005993">
    <property type="term" value="P:trehalose catabolic process"/>
    <property type="evidence" value="ECO:0007669"/>
    <property type="project" value="InterPro"/>
</dbReference>
<keyword evidence="3" id="KW-0963">Cytoplasm</keyword>
<keyword evidence="5" id="KW-0326">Glycosidase</keyword>
<evidence type="ECO:0000256" key="2">
    <source>
        <dbReference type="ARBA" id="ARBA00008061"/>
    </source>
</evidence>